<proteinExistence type="predicted"/>
<accession>A0ACC2WYL1</accession>
<gene>
    <name evidence="1" type="ORF">QFC20_000672</name>
</gene>
<dbReference type="EMBL" id="JASBWS010000003">
    <property type="protein sequence ID" value="KAJ9116737.1"/>
    <property type="molecule type" value="Genomic_DNA"/>
</dbReference>
<name>A0ACC2WYL1_9TREE</name>
<dbReference type="Proteomes" id="UP001230649">
    <property type="component" value="Unassembled WGS sequence"/>
</dbReference>
<evidence type="ECO:0000313" key="1">
    <source>
        <dbReference type="EMBL" id="KAJ9116737.1"/>
    </source>
</evidence>
<reference evidence="1" key="1">
    <citation type="submission" date="2023-04" db="EMBL/GenBank/DDBJ databases">
        <title>Draft Genome sequencing of Naganishia species isolated from polar environments using Oxford Nanopore Technology.</title>
        <authorList>
            <person name="Leo P."/>
            <person name="Venkateswaran K."/>
        </authorList>
    </citation>
    <scope>NUCLEOTIDE SEQUENCE</scope>
    <source>
        <strain evidence="1">MNA-CCFEE 5262</strain>
    </source>
</reference>
<protein>
    <submittedName>
        <fullName evidence="1">Uncharacterized protein</fullName>
    </submittedName>
</protein>
<comment type="caution">
    <text evidence="1">The sequence shown here is derived from an EMBL/GenBank/DDBJ whole genome shotgun (WGS) entry which is preliminary data.</text>
</comment>
<sequence>MWKTKFQTAQENGNNAVKELHSQKAQTDALTEQLDAAKNEENLAKGRLQRLQHKLNKKADECEQASRLNEEYAREIARLQAENKTSERRIREMSEHQPTRRSHRVDAADQQSRFQDSFQDDESLDQPEDDAYMEENEESLAVDPPVFDTPSRRRRDVHPTLRIFRPSELRQQDKGRKDGNIIAYESDEEVVEAGPDKRSKTVNGHARNPFAATSRENNDKILANQRLYEPEHQRHGLTAKSRLLQPPKTSVIVLDPSSDPPEADMDEVELVPLPPRSRTTGGDNRHPSKKPRLAGGKRHEIVPEMFKKPRVNEKAAAVLGNRASGPKYGRRAV</sequence>
<organism evidence="1 2">
    <name type="scientific">Naganishia adeliensis</name>
    <dbReference type="NCBI Taxonomy" id="92952"/>
    <lineage>
        <taxon>Eukaryota</taxon>
        <taxon>Fungi</taxon>
        <taxon>Dikarya</taxon>
        <taxon>Basidiomycota</taxon>
        <taxon>Agaricomycotina</taxon>
        <taxon>Tremellomycetes</taxon>
        <taxon>Filobasidiales</taxon>
        <taxon>Filobasidiaceae</taxon>
        <taxon>Naganishia</taxon>
    </lineage>
</organism>
<keyword evidence="2" id="KW-1185">Reference proteome</keyword>
<evidence type="ECO:0000313" key="2">
    <source>
        <dbReference type="Proteomes" id="UP001230649"/>
    </source>
</evidence>